<dbReference type="AlphaFoldDB" id="A6NYB1"/>
<name>A6NYB1_9FIRM</name>
<dbReference type="OrthoDB" id="2625708at2"/>
<reference evidence="1 2" key="1">
    <citation type="submission" date="2007-04" db="EMBL/GenBank/DDBJ databases">
        <authorList>
            <person name="Fulton L."/>
            <person name="Clifton S."/>
            <person name="Fulton B."/>
            <person name="Xu J."/>
            <person name="Minx P."/>
            <person name="Pepin K.H."/>
            <person name="Johnson M."/>
            <person name="Thiruvilangam P."/>
            <person name="Bhonagiri V."/>
            <person name="Nash W.E."/>
            <person name="Mardis E.R."/>
            <person name="Wilson R.K."/>
        </authorList>
    </citation>
    <scope>NUCLEOTIDE SEQUENCE [LARGE SCALE GENOMIC DNA]</scope>
    <source>
        <strain evidence="1 2">ATCC 29799</strain>
    </source>
</reference>
<dbReference type="STRING" id="411467.BACCAP_03210"/>
<sequence>MGWFGSKKNKTAAGSSRVIGFLDKADDAYMLAFESKNIKPFTPYADPAVCTAVLQEILSGEDRYFGTSKLRKRSWEVVLDDGRVVRAVKRVGHEAINCGRGLSIPLGDKISQAWDVSVDGVNQFKVIKIGRAADDEQ</sequence>
<keyword evidence="2" id="KW-1185">Reference proteome</keyword>
<proteinExistence type="predicted"/>
<comment type="caution">
    <text evidence="1">The sequence shown here is derived from an EMBL/GenBank/DDBJ whole genome shotgun (WGS) entry which is preliminary data.</text>
</comment>
<dbReference type="EMBL" id="AAXG02000028">
    <property type="protein sequence ID" value="EDM99281.1"/>
    <property type="molecule type" value="Genomic_DNA"/>
</dbReference>
<gene>
    <name evidence="1" type="ORF">BACCAP_03210</name>
</gene>
<reference evidence="1 2" key="2">
    <citation type="submission" date="2007-06" db="EMBL/GenBank/DDBJ databases">
        <title>Draft genome sequence of Pseudoflavonifractor capillosus ATCC 29799.</title>
        <authorList>
            <person name="Sudarsanam P."/>
            <person name="Ley R."/>
            <person name="Guruge J."/>
            <person name="Turnbaugh P.J."/>
            <person name="Mahowald M."/>
            <person name="Liep D."/>
            <person name="Gordon J."/>
        </authorList>
    </citation>
    <scope>NUCLEOTIDE SEQUENCE [LARGE SCALE GENOMIC DNA]</scope>
    <source>
        <strain evidence="1 2">ATCC 29799</strain>
    </source>
</reference>
<protein>
    <submittedName>
        <fullName evidence="1">Uncharacterized protein</fullName>
    </submittedName>
</protein>
<accession>A6NYB1</accession>
<organism evidence="1 2">
    <name type="scientific">Pseudoflavonifractor capillosus ATCC 29799</name>
    <dbReference type="NCBI Taxonomy" id="411467"/>
    <lineage>
        <taxon>Bacteria</taxon>
        <taxon>Bacillati</taxon>
        <taxon>Bacillota</taxon>
        <taxon>Clostridia</taxon>
        <taxon>Eubacteriales</taxon>
        <taxon>Oscillospiraceae</taxon>
        <taxon>Pseudoflavonifractor</taxon>
    </lineage>
</organism>
<dbReference type="RefSeq" id="WP_006573718.1">
    <property type="nucleotide sequence ID" value="NZ_AAXG02000028.1"/>
</dbReference>
<dbReference type="Proteomes" id="UP000003639">
    <property type="component" value="Unassembled WGS sequence"/>
</dbReference>
<evidence type="ECO:0000313" key="1">
    <source>
        <dbReference type="EMBL" id="EDM99281.1"/>
    </source>
</evidence>
<evidence type="ECO:0000313" key="2">
    <source>
        <dbReference type="Proteomes" id="UP000003639"/>
    </source>
</evidence>